<protein>
    <submittedName>
        <fullName evidence="1">Uncharacterized protein</fullName>
    </submittedName>
</protein>
<reference evidence="1 2" key="1">
    <citation type="journal article" date="2014" name="Int. J. Syst. Evol. Microbiol.">
        <title>Carboxylicivirga gen. nov. in the family Marinilabiliaceae with two novel species, Carboxylicivirga mesophila sp. nov. and Carboxylicivirga taeanensis sp. nov., and reclassification of Cytophaga fermentans as Saccharicrinis fermentans gen. nov., comb. nov.</title>
        <authorList>
            <person name="Yang S.H."/>
            <person name="Seo H.S."/>
            <person name="Woo J.H."/>
            <person name="Oh H.M."/>
            <person name="Jang H."/>
            <person name="Lee J.H."/>
            <person name="Kim S.J."/>
            <person name="Kwon K.K."/>
        </authorList>
    </citation>
    <scope>NUCLEOTIDE SEQUENCE [LARGE SCALE GENOMIC DNA]</scope>
    <source>
        <strain evidence="1 2">JCM 18290</strain>
    </source>
</reference>
<name>A0ABS5KCK0_9BACT</name>
<organism evidence="1 2">
    <name type="scientific">Carboxylicivirga mesophila</name>
    <dbReference type="NCBI Taxonomy" id="1166478"/>
    <lineage>
        <taxon>Bacteria</taxon>
        <taxon>Pseudomonadati</taxon>
        <taxon>Bacteroidota</taxon>
        <taxon>Bacteroidia</taxon>
        <taxon>Marinilabiliales</taxon>
        <taxon>Marinilabiliaceae</taxon>
        <taxon>Carboxylicivirga</taxon>
    </lineage>
</organism>
<proteinExistence type="predicted"/>
<evidence type="ECO:0000313" key="1">
    <source>
        <dbReference type="EMBL" id="MBS2212774.1"/>
    </source>
</evidence>
<keyword evidence="2" id="KW-1185">Reference proteome</keyword>
<sequence length="142" mass="16859">MFGLFKKRNRPIHELPISKALVEYRKKGFVILGINFYIDDQILFQVLLAKHFKEKGLEVINEDDMAIYHFFNKTKTLTNETWEIFKNEEINSSFLHFEELKGVFGYVRNIGKKPTEIEEAIYNDMKLYNLSKEKKVVIEYVG</sequence>
<gene>
    <name evidence="1" type="ORF">KEM09_15245</name>
</gene>
<evidence type="ECO:0000313" key="2">
    <source>
        <dbReference type="Proteomes" id="UP000721861"/>
    </source>
</evidence>
<comment type="caution">
    <text evidence="1">The sequence shown here is derived from an EMBL/GenBank/DDBJ whole genome shotgun (WGS) entry which is preliminary data.</text>
</comment>
<accession>A0ABS5KCK0</accession>
<dbReference type="EMBL" id="JAGUCN010000018">
    <property type="protein sequence ID" value="MBS2212774.1"/>
    <property type="molecule type" value="Genomic_DNA"/>
</dbReference>
<dbReference type="RefSeq" id="WP_212229578.1">
    <property type="nucleotide sequence ID" value="NZ_JAGUCN010000018.1"/>
</dbReference>
<dbReference type="Proteomes" id="UP000721861">
    <property type="component" value="Unassembled WGS sequence"/>
</dbReference>